<evidence type="ECO:0000256" key="8">
    <source>
        <dbReference type="ARBA" id="ARBA00038313"/>
    </source>
</evidence>
<dbReference type="GO" id="GO:0017150">
    <property type="term" value="F:tRNA dihydrouridine synthase activity"/>
    <property type="evidence" value="ECO:0007669"/>
    <property type="project" value="InterPro"/>
</dbReference>
<comment type="catalytic activity">
    <reaction evidence="12">
        <text>5,6-dihydrouridine(16) in tRNA + NAD(+) = uridine(16) in tRNA + NADH + H(+)</text>
        <dbReference type="Rhea" id="RHEA:53380"/>
        <dbReference type="Rhea" id="RHEA-COMP:13543"/>
        <dbReference type="Rhea" id="RHEA-COMP:13544"/>
        <dbReference type="ChEBI" id="CHEBI:15378"/>
        <dbReference type="ChEBI" id="CHEBI:57540"/>
        <dbReference type="ChEBI" id="CHEBI:57945"/>
        <dbReference type="ChEBI" id="CHEBI:65315"/>
        <dbReference type="ChEBI" id="CHEBI:74443"/>
        <dbReference type="EC" id="1.3.1.88"/>
    </reaction>
    <physiologicalReaction direction="right-to-left" evidence="12">
        <dbReference type="Rhea" id="RHEA:53382"/>
    </physiologicalReaction>
</comment>
<comment type="similarity">
    <text evidence="8">Belongs to the Dus family. Dus1 subfamily.</text>
</comment>
<dbReference type="RefSeq" id="XP_005713268.1">
    <property type="nucleotide sequence ID" value="XM_005713211.1"/>
</dbReference>
<evidence type="ECO:0000256" key="2">
    <source>
        <dbReference type="ARBA" id="ARBA00022630"/>
    </source>
</evidence>
<dbReference type="OrthoDB" id="272303at2759"/>
<evidence type="ECO:0000256" key="3">
    <source>
        <dbReference type="ARBA" id="ARBA00022643"/>
    </source>
</evidence>
<dbReference type="EMBL" id="HG001647">
    <property type="protein sequence ID" value="CDF33465.1"/>
    <property type="molecule type" value="Genomic_DNA"/>
</dbReference>
<keyword evidence="6" id="KW-0560">Oxidoreductase</keyword>
<accession>R7Q7M1</accession>
<keyword evidence="16" id="KW-1185">Reference proteome</keyword>
<comment type="catalytic activity">
    <reaction evidence="13">
        <text>5,6-dihydrouridine(17) in tRNA + NADP(+) = uridine(17) in tRNA + NADPH + H(+)</text>
        <dbReference type="Rhea" id="RHEA:53368"/>
        <dbReference type="Rhea" id="RHEA-COMP:13541"/>
        <dbReference type="Rhea" id="RHEA-COMP:13542"/>
        <dbReference type="ChEBI" id="CHEBI:15378"/>
        <dbReference type="ChEBI" id="CHEBI:57783"/>
        <dbReference type="ChEBI" id="CHEBI:58349"/>
        <dbReference type="ChEBI" id="CHEBI:65315"/>
        <dbReference type="ChEBI" id="CHEBI:74443"/>
        <dbReference type="EC" id="1.3.1.88"/>
    </reaction>
    <physiologicalReaction direction="right-to-left" evidence="13">
        <dbReference type="Rhea" id="RHEA:53370"/>
    </physiologicalReaction>
</comment>
<evidence type="ECO:0000256" key="6">
    <source>
        <dbReference type="ARBA" id="ARBA00023002"/>
    </source>
</evidence>
<evidence type="ECO:0000256" key="1">
    <source>
        <dbReference type="ARBA" id="ARBA00001917"/>
    </source>
</evidence>
<dbReference type="GeneID" id="17320984"/>
<evidence type="ECO:0000256" key="7">
    <source>
        <dbReference type="ARBA" id="ARBA00023027"/>
    </source>
</evidence>
<dbReference type="Pfam" id="PF01207">
    <property type="entry name" value="Dus"/>
    <property type="match status" value="1"/>
</dbReference>
<keyword evidence="3" id="KW-0288">FMN</keyword>
<dbReference type="PANTHER" id="PTHR11082">
    <property type="entry name" value="TRNA-DIHYDROURIDINE SYNTHASE"/>
    <property type="match status" value="1"/>
</dbReference>
<dbReference type="PROSITE" id="PS01136">
    <property type="entry name" value="UPF0034"/>
    <property type="match status" value="1"/>
</dbReference>
<dbReference type="PANTHER" id="PTHR11082:SF5">
    <property type="entry name" value="TRNA-DIHYDROURIDINE(16_17) SYNTHASE [NAD(P)(+)]-LIKE"/>
    <property type="match status" value="1"/>
</dbReference>
<reference evidence="16" key="1">
    <citation type="journal article" date="2013" name="Proc. Natl. Acad. Sci. U.S.A.">
        <title>Genome structure and metabolic features in the red seaweed Chondrus crispus shed light on evolution of the Archaeplastida.</title>
        <authorList>
            <person name="Collen J."/>
            <person name="Porcel B."/>
            <person name="Carre W."/>
            <person name="Ball S.G."/>
            <person name="Chaparro C."/>
            <person name="Tonon T."/>
            <person name="Barbeyron T."/>
            <person name="Michel G."/>
            <person name="Noel B."/>
            <person name="Valentin K."/>
            <person name="Elias M."/>
            <person name="Artiguenave F."/>
            <person name="Arun A."/>
            <person name="Aury J.M."/>
            <person name="Barbosa-Neto J.F."/>
            <person name="Bothwell J.H."/>
            <person name="Bouget F.Y."/>
            <person name="Brillet L."/>
            <person name="Cabello-Hurtado F."/>
            <person name="Capella-Gutierrez S."/>
            <person name="Charrier B."/>
            <person name="Cladiere L."/>
            <person name="Cock J.M."/>
            <person name="Coelho S.M."/>
            <person name="Colleoni C."/>
            <person name="Czjzek M."/>
            <person name="Da Silva C."/>
            <person name="Delage L."/>
            <person name="Denoeud F."/>
            <person name="Deschamps P."/>
            <person name="Dittami S.M."/>
            <person name="Gabaldon T."/>
            <person name="Gachon C.M."/>
            <person name="Groisillier A."/>
            <person name="Herve C."/>
            <person name="Jabbari K."/>
            <person name="Katinka M."/>
            <person name="Kloareg B."/>
            <person name="Kowalczyk N."/>
            <person name="Labadie K."/>
            <person name="Leblanc C."/>
            <person name="Lopez P.J."/>
            <person name="McLachlan D.H."/>
            <person name="Meslet-Cladiere L."/>
            <person name="Moustafa A."/>
            <person name="Nehr Z."/>
            <person name="Nyvall Collen P."/>
            <person name="Panaud O."/>
            <person name="Partensky F."/>
            <person name="Poulain J."/>
            <person name="Rensing S.A."/>
            <person name="Rousvoal S."/>
            <person name="Samson G."/>
            <person name="Symeonidi A."/>
            <person name="Weissenbach J."/>
            <person name="Zambounis A."/>
            <person name="Wincker P."/>
            <person name="Boyen C."/>
        </authorList>
    </citation>
    <scope>NUCLEOTIDE SEQUENCE [LARGE SCALE GENOMIC DNA]</scope>
    <source>
        <strain evidence="16">cv. Stackhouse</strain>
    </source>
</reference>
<dbReference type="GO" id="GO:0050660">
    <property type="term" value="F:flavin adenine dinucleotide binding"/>
    <property type="evidence" value="ECO:0007669"/>
    <property type="project" value="InterPro"/>
</dbReference>
<dbReference type="Gramene" id="CDF33465">
    <property type="protein sequence ID" value="CDF33465"/>
    <property type="gene ID" value="CHC_T00009368001"/>
</dbReference>
<proteinExistence type="inferred from homology"/>
<dbReference type="STRING" id="2769.R7Q7M1"/>
<comment type="catalytic activity">
    <reaction evidence="11">
        <text>5,6-dihydrouridine(16) in tRNA + NADP(+) = uridine(16) in tRNA + NADPH + H(+)</text>
        <dbReference type="Rhea" id="RHEA:53376"/>
        <dbReference type="Rhea" id="RHEA-COMP:13543"/>
        <dbReference type="Rhea" id="RHEA-COMP:13544"/>
        <dbReference type="ChEBI" id="CHEBI:15378"/>
        <dbReference type="ChEBI" id="CHEBI:57783"/>
        <dbReference type="ChEBI" id="CHEBI:58349"/>
        <dbReference type="ChEBI" id="CHEBI:65315"/>
        <dbReference type="ChEBI" id="CHEBI:74443"/>
        <dbReference type="EC" id="1.3.1.88"/>
    </reaction>
    <physiologicalReaction direction="right-to-left" evidence="11">
        <dbReference type="Rhea" id="RHEA:53378"/>
    </physiologicalReaction>
</comment>
<organism evidence="15 16">
    <name type="scientific">Chondrus crispus</name>
    <name type="common">Carrageen Irish moss</name>
    <name type="synonym">Polymorpha crispa</name>
    <dbReference type="NCBI Taxonomy" id="2769"/>
    <lineage>
        <taxon>Eukaryota</taxon>
        <taxon>Rhodophyta</taxon>
        <taxon>Florideophyceae</taxon>
        <taxon>Rhodymeniophycidae</taxon>
        <taxon>Gigartinales</taxon>
        <taxon>Gigartinaceae</taxon>
        <taxon>Chondrus</taxon>
    </lineage>
</organism>
<dbReference type="KEGG" id="ccp:CHC_T00009368001"/>
<dbReference type="Gene3D" id="3.20.20.70">
    <property type="entry name" value="Aldolase class I"/>
    <property type="match status" value="1"/>
</dbReference>
<feature type="domain" description="DUS-like FMN-binding" evidence="14">
    <location>
        <begin position="20"/>
        <end position="285"/>
    </location>
</feature>
<name>R7Q7M1_CHOCR</name>
<comment type="catalytic activity">
    <reaction evidence="10">
        <text>5,6-dihydrouridine(17) in tRNA + NAD(+) = uridine(17) in tRNA + NADH + H(+)</text>
        <dbReference type="Rhea" id="RHEA:53372"/>
        <dbReference type="Rhea" id="RHEA-COMP:13541"/>
        <dbReference type="Rhea" id="RHEA-COMP:13542"/>
        <dbReference type="ChEBI" id="CHEBI:15378"/>
        <dbReference type="ChEBI" id="CHEBI:57540"/>
        <dbReference type="ChEBI" id="CHEBI:57945"/>
        <dbReference type="ChEBI" id="CHEBI:65315"/>
        <dbReference type="ChEBI" id="CHEBI:74443"/>
        <dbReference type="EC" id="1.3.1.88"/>
    </reaction>
    <physiologicalReaction direction="right-to-left" evidence="10">
        <dbReference type="Rhea" id="RHEA:53374"/>
    </physiologicalReaction>
</comment>
<dbReference type="AlphaFoldDB" id="R7Q7M1"/>
<evidence type="ECO:0000256" key="5">
    <source>
        <dbReference type="ARBA" id="ARBA00022857"/>
    </source>
</evidence>
<evidence type="ECO:0000256" key="11">
    <source>
        <dbReference type="ARBA" id="ARBA00047652"/>
    </source>
</evidence>
<keyword evidence="5" id="KW-0521">NADP</keyword>
<dbReference type="InterPro" id="IPR035587">
    <property type="entry name" value="DUS-like_FMN-bd"/>
</dbReference>
<sequence length="360" mass="40396">MKSSASWDAWRRLGSPRYVVAPMVDASELAFRDLTRKYGADLAYTPMLNSKIFARDAKYRLEHFTTHPADRPLAAQFCANDPALLVEAARHVQDHVDAVDLNLGCPQGIARKGHYGSFLQDEWNLLHDIVSTAARDLTVPIWCKIRIFPTVERTVEYAKMLECAGASLLAVHGRTREQKGKDAPPADWEAIRAVKRAVSIPVIANGNVRCKADADHAIQSTEAEGVMSAWALLDNPAAFNKEGETAPSRMQLAMEYLDLAEKYNTPMRIVRLHIFKLFRSRLDVNMDLNEEVAKCRCLNDFRQIADTLAARTDFDGVLFETRVQLGTVPENVVSEKKAKRLKKALEASALEQHRRKQKGV</sequence>
<dbReference type="EC" id="1.3.1.88" evidence="9"/>
<evidence type="ECO:0000256" key="9">
    <source>
        <dbReference type="ARBA" id="ARBA00038890"/>
    </source>
</evidence>
<dbReference type="SUPFAM" id="SSF51395">
    <property type="entry name" value="FMN-linked oxidoreductases"/>
    <property type="match status" value="1"/>
</dbReference>
<protein>
    <recommendedName>
        <fullName evidence="9">tRNA-dihydrouridine(16/17) synthase [NAD(P)(+)]</fullName>
        <ecNumber evidence="9">1.3.1.88</ecNumber>
    </recommendedName>
</protein>
<dbReference type="CDD" id="cd02801">
    <property type="entry name" value="DUS_like_FMN"/>
    <property type="match status" value="1"/>
</dbReference>
<dbReference type="InterPro" id="IPR013785">
    <property type="entry name" value="Aldolase_TIM"/>
</dbReference>
<evidence type="ECO:0000256" key="13">
    <source>
        <dbReference type="ARBA" id="ARBA00049467"/>
    </source>
</evidence>
<evidence type="ECO:0000256" key="10">
    <source>
        <dbReference type="ARBA" id="ARBA00047287"/>
    </source>
</evidence>
<evidence type="ECO:0000259" key="14">
    <source>
        <dbReference type="Pfam" id="PF01207"/>
    </source>
</evidence>
<dbReference type="OMA" id="QRPHHDI"/>
<keyword evidence="7" id="KW-0520">NAD</keyword>
<keyword evidence="2" id="KW-0285">Flavoprotein</keyword>
<dbReference type="InterPro" id="IPR018517">
    <property type="entry name" value="tRNA_hU_synthase_CS"/>
</dbReference>
<dbReference type="PhylomeDB" id="R7Q7M1"/>
<gene>
    <name evidence="15" type="ORF">CHC_T00009368001</name>
</gene>
<dbReference type="Proteomes" id="UP000012073">
    <property type="component" value="Unassembled WGS sequence"/>
</dbReference>
<evidence type="ECO:0000313" key="16">
    <source>
        <dbReference type="Proteomes" id="UP000012073"/>
    </source>
</evidence>
<keyword evidence="4" id="KW-0819">tRNA processing</keyword>
<comment type="cofactor">
    <cofactor evidence="1">
        <name>FMN</name>
        <dbReference type="ChEBI" id="CHEBI:58210"/>
    </cofactor>
</comment>
<evidence type="ECO:0000313" key="15">
    <source>
        <dbReference type="EMBL" id="CDF33465.1"/>
    </source>
</evidence>
<evidence type="ECO:0000256" key="4">
    <source>
        <dbReference type="ARBA" id="ARBA00022694"/>
    </source>
</evidence>
<evidence type="ECO:0000256" key="12">
    <source>
        <dbReference type="ARBA" id="ARBA00048934"/>
    </source>
</evidence>